<evidence type="ECO:0000256" key="4">
    <source>
        <dbReference type="ARBA" id="ARBA00023136"/>
    </source>
</evidence>
<dbReference type="Gene3D" id="1.25.40.390">
    <property type="match status" value="1"/>
</dbReference>
<reference evidence="8 9" key="1">
    <citation type="submission" date="2016-11" db="EMBL/GenBank/DDBJ databases">
        <title>Trade-off between light-utilization and light-protection in marine flavobacteria.</title>
        <authorList>
            <person name="Kumagai Y."/>
        </authorList>
    </citation>
    <scope>NUCLEOTIDE SEQUENCE [LARGE SCALE GENOMIC DNA]</scope>
    <source>
        <strain evidence="8 9">ATCC 700397</strain>
    </source>
</reference>
<dbReference type="InterPro" id="IPR011990">
    <property type="entry name" value="TPR-like_helical_dom_sf"/>
</dbReference>
<keyword evidence="3 6" id="KW-0732">Signal</keyword>
<keyword evidence="4" id="KW-0472">Membrane</keyword>
<dbReference type="Proteomes" id="UP000239522">
    <property type="component" value="Unassembled WGS sequence"/>
</dbReference>
<dbReference type="InterPro" id="IPR012944">
    <property type="entry name" value="SusD_RagB_dom"/>
</dbReference>
<dbReference type="RefSeq" id="WP_104808188.1">
    <property type="nucleotide sequence ID" value="NZ_MQUA01000004.1"/>
</dbReference>
<accession>A0A2S7L217</accession>
<gene>
    <name evidence="8" type="ORF">BST83_01050</name>
</gene>
<sequence length="599" mass="68172">MKDIKTYFKKVLLLFGIFCLAACNDDYLEKFPETEIGAENFFNTEDDLITYVYSMYNFPGNGIFTADEATDNMNTTGNREIKTIMTTEANATNITIGWDWSALRNINFFLEHVDKAEVTEDVRNHYIGVARLFRANFYMEKIKRYSNVPWYDYVLGTSNEDLYKPSDSREVVINHIFEDYQFALNNVMESVETGTVNKWVVAAYYSRSALHEGTFRKYHNELGLASTSNTYLQLAENVSKEIMDSEAYSIYNTGNPSQDYHMLFESQDLTSNPEIIFSNTFETDIKDGADPQYLFGSYESGPSKDLVEAYLMSDGSYFSSKSNVNTLSFVEEFTNRDARLSQTYAFPGWQLYYTSTYSPGNTNYVQELKKNFTGYHQIKGFINDPSYAVRAAVDIPVLRYAEVLLNYTEAKAELGTLTQEDLDLSINELRKRAGMPNLLLTVGADPVQSSKYPNVTSPILLEIRRERRVEMALEGRRLDDLNRWAAGKLMEKEPKGMYFSGLGKHDLTGDGIEDIVLLVESDAIPIPKETNNLGVELMYYKVGNVGNISVNVYLSNGTSGNIVANPERGVFTEPKDYYRPIPASEIILNPNLEQVFGWY</sequence>
<comment type="similarity">
    <text evidence="2">Belongs to the SusD family.</text>
</comment>
<evidence type="ECO:0000256" key="1">
    <source>
        <dbReference type="ARBA" id="ARBA00004442"/>
    </source>
</evidence>
<evidence type="ECO:0000256" key="5">
    <source>
        <dbReference type="ARBA" id="ARBA00023237"/>
    </source>
</evidence>
<evidence type="ECO:0000256" key="6">
    <source>
        <dbReference type="SAM" id="SignalP"/>
    </source>
</evidence>
<keyword evidence="9" id="KW-1185">Reference proteome</keyword>
<organism evidence="8 9">
    <name type="scientific">Polaribacter filamentus</name>
    <dbReference type="NCBI Taxonomy" id="53483"/>
    <lineage>
        <taxon>Bacteria</taxon>
        <taxon>Pseudomonadati</taxon>
        <taxon>Bacteroidota</taxon>
        <taxon>Flavobacteriia</taxon>
        <taxon>Flavobacteriales</taxon>
        <taxon>Flavobacteriaceae</taxon>
    </lineage>
</organism>
<proteinExistence type="inferred from homology"/>
<feature type="chain" id="PRO_5015486413" evidence="6">
    <location>
        <begin position="22"/>
        <end position="599"/>
    </location>
</feature>
<protein>
    <submittedName>
        <fullName evidence="8">RagB/SusD family nutrient uptake outer membrane protein</fullName>
    </submittedName>
</protein>
<evidence type="ECO:0000313" key="9">
    <source>
        <dbReference type="Proteomes" id="UP000239522"/>
    </source>
</evidence>
<comment type="subcellular location">
    <subcellularLocation>
        <location evidence="1">Cell outer membrane</location>
    </subcellularLocation>
</comment>
<evidence type="ECO:0000259" key="7">
    <source>
        <dbReference type="Pfam" id="PF07980"/>
    </source>
</evidence>
<feature type="domain" description="RagB/SusD" evidence="7">
    <location>
        <begin position="290"/>
        <end position="598"/>
    </location>
</feature>
<evidence type="ECO:0000256" key="2">
    <source>
        <dbReference type="ARBA" id="ARBA00006275"/>
    </source>
</evidence>
<dbReference type="EMBL" id="MQUA01000004">
    <property type="protein sequence ID" value="PQB08969.1"/>
    <property type="molecule type" value="Genomic_DNA"/>
</dbReference>
<evidence type="ECO:0000256" key="3">
    <source>
        <dbReference type="ARBA" id="ARBA00022729"/>
    </source>
</evidence>
<comment type="caution">
    <text evidence="8">The sequence shown here is derived from an EMBL/GenBank/DDBJ whole genome shotgun (WGS) entry which is preliminary data.</text>
</comment>
<dbReference type="GO" id="GO:0009279">
    <property type="term" value="C:cell outer membrane"/>
    <property type="evidence" value="ECO:0007669"/>
    <property type="project" value="UniProtKB-SubCell"/>
</dbReference>
<dbReference type="SUPFAM" id="SSF48452">
    <property type="entry name" value="TPR-like"/>
    <property type="match status" value="1"/>
</dbReference>
<dbReference type="Pfam" id="PF07980">
    <property type="entry name" value="SusD_RagB"/>
    <property type="match status" value="1"/>
</dbReference>
<evidence type="ECO:0000313" key="8">
    <source>
        <dbReference type="EMBL" id="PQB08969.1"/>
    </source>
</evidence>
<feature type="signal peptide" evidence="6">
    <location>
        <begin position="1"/>
        <end position="21"/>
    </location>
</feature>
<dbReference type="AlphaFoldDB" id="A0A2S7L217"/>
<dbReference type="OrthoDB" id="5694214at2"/>
<keyword evidence="5" id="KW-0998">Cell outer membrane</keyword>
<name>A0A2S7L217_9FLAO</name>